<dbReference type="InterPro" id="IPR002881">
    <property type="entry name" value="DUF58"/>
</dbReference>
<dbReference type="AlphaFoldDB" id="A0A8J3VK09"/>
<sequence length="381" mass="40039">MRLTGSGWAALAGGVICLAFGLLAGYPVFTGLGLAGVAAVALAVAAVAPRPRLRASRGVVPMRVTVGQQTSGRLVITNTGRLPVLGFDAVDSVDGAPLRVAVPGLRPGVPRELAYPVPTVQRGLIRLGPVTLDRRDPFGLARRSAPLTEVAWLWVHPKVHATHALPVGLTLDFDGRLAERAGSTAFSSLREYRPGDDPRAVHWRSTARLGTLVVRERVDTREPTVNLVVDNRSNGFTGESLDEGVEFAASVCHAFQRAGRPVTLGAVDENSGAVAQAGGHDLMDRLAALRLCGDTPASAVLTLVDQTGSGGLLIVVTGDTPEAFASAIATRKRRFSGMVVAHFGSGREDGLHRRSGVVVITASRAQDAAVLFSRLSRGRLE</sequence>
<keyword evidence="1" id="KW-0472">Membrane</keyword>
<proteinExistence type="predicted"/>
<name>A0A8J3VK09_9ACTN</name>
<dbReference type="Pfam" id="PF01882">
    <property type="entry name" value="DUF58"/>
    <property type="match status" value="1"/>
</dbReference>
<dbReference type="Proteomes" id="UP000612899">
    <property type="component" value="Unassembled WGS sequence"/>
</dbReference>
<dbReference type="PANTHER" id="PTHR34351:SF1">
    <property type="entry name" value="SLR1927 PROTEIN"/>
    <property type="match status" value="1"/>
</dbReference>
<accession>A0A8J3VK09</accession>
<organism evidence="3 4">
    <name type="scientific">Rhizocola hellebori</name>
    <dbReference type="NCBI Taxonomy" id="1392758"/>
    <lineage>
        <taxon>Bacteria</taxon>
        <taxon>Bacillati</taxon>
        <taxon>Actinomycetota</taxon>
        <taxon>Actinomycetes</taxon>
        <taxon>Micromonosporales</taxon>
        <taxon>Micromonosporaceae</taxon>
        <taxon>Rhizocola</taxon>
    </lineage>
</organism>
<comment type="caution">
    <text evidence="3">The sequence shown here is derived from an EMBL/GenBank/DDBJ whole genome shotgun (WGS) entry which is preliminary data.</text>
</comment>
<reference evidence="3" key="1">
    <citation type="submission" date="2021-01" db="EMBL/GenBank/DDBJ databases">
        <title>Whole genome shotgun sequence of Rhizocola hellebori NBRC 109834.</title>
        <authorList>
            <person name="Komaki H."/>
            <person name="Tamura T."/>
        </authorList>
    </citation>
    <scope>NUCLEOTIDE SEQUENCE</scope>
    <source>
        <strain evidence="3">NBRC 109834</strain>
    </source>
</reference>
<protein>
    <recommendedName>
        <fullName evidence="2">DUF58 domain-containing protein</fullName>
    </recommendedName>
</protein>
<dbReference type="EMBL" id="BONY01000051">
    <property type="protein sequence ID" value="GIH08533.1"/>
    <property type="molecule type" value="Genomic_DNA"/>
</dbReference>
<dbReference type="RefSeq" id="WP_203912285.1">
    <property type="nucleotide sequence ID" value="NZ_BONY01000051.1"/>
</dbReference>
<keyword evidence="1" id="KW-0812">Transmembrane</keyword>
<gene>
    <name evidence="3" type="ORF">Rhe02_66000</name>
</gene>
<keyword evidence="4" id="KW-1185">Reference proteome</keyword>
<evidence type="ECO:0000313" key="3">
    <source>
        <dbReference type="EMBL" id="GIH08533.1"/>
    </source>
</evidence>
<evidence type="ECO:0000313" key="4">
    <source>
        <dbReference type="Proteomes" id="UP000612899"/>
    </source>
</evidence>
<feature type="domain" description="DUF58" evidence="2">
    <location>
        <begin position="189"/>
        <end position="269"/>
    </location>
</feature>
<feature type="transmembrane region" description="Helical" evidence="1">
    <location>
        <begin position="7"/>
        <end position="26"/>
    </location>
</feature>
<dbReference type="PANTHER" id="PTHR34351">
    <property type="entry name" value="SLR1927 PROTEIN-RELATED"/>
    <property type="match status" value="1"/>
</dbReference>
<evidence type="ECO:0000259" key="2">
    <source>
        <dbReference type="Pfam" id="PF01882"/>
    </source>
</evidence>
<keyword evidence="1" id="KW-1133">Transmembrane helix</keyword>
<evidence type="ECO:0000256" key="1">
    <source>
        <dbReference type="SAM" id="Phobius"/>
    </source>
</evidence>